<protein>
    <submittedName>
        <fullName evidence="1">Uncharacterized protein</fullName>
    </submittedName>
</protein>
<evidence type="ECO:0000313" key="1">
    <source>
        <dbReference type="EMBL" id="KPM39549.1"/>
    </source>
</evidence>
<name>A0A0P7B0N2_9HYPO</name>
<keyword evidence="2" id="KW-1185">Reference proteome</keyword>
<organism evidence="1 2">
    <name type="scientific">Neonectria ditissima</name>
    <dbReference type="NCBI Taxonomy" id="78410"/>
    <lineage>
        <taxon>Eukaryota</taxon>
        <taxon>Fungi</taxon>
        <taxon>Dikarya</taxon>
        <taxon>Ascomycota</taxon>
        <taxon>Pezizomycotina</taxon>
        <taxon>Sordariomycetes</taxon>
        <taxon>Hypocreomycetidae</taxon>
        <taxon>Hypocreales</taxon>
        <taxon>Nectriaceae</taxon>
        <taxon>Neonectria</taxon>
    </lineage>
</organism>
<dbReference type="Proteomes" id="UP000050424">
    <property type="component" value="Unassembled WGS sequence"/>
</dbReference>
<dbReference type="AlphaFoldDB" id="A0A0P7B0N2"/>
<proteinExistence type="predicted"/>
<dbReference type="EMBL" id="LKCW01000103">
    <property type="protein sequence ID" value="KPM39549.1"/>
    <property type="molecule type" value="Genomic_DNA"/>
</dbReference>
<comment type="caution">
    <text evidence="1">The sequence shown here is derived from an EMBL/GenBank/DDBJ whole genome shotgun (WGS) entry which is preliminary data.</text>
</comment>
<reference evidence="1 2" key="1">
    <citation type="submission" date="2015-09" db="EMBL/GenBank/DDBJ databases">
        <title>Draft genome of a European isolate of the apple canker pathogen Neonectria ditissima.</title>
        <authorList>
            <person name="Gomez-Cortecero A."/>
            <person name="Harrison R.J."/>
            <person name="Armitage A.D."/>
        </authorList>
    </citation>
    <scope>NUCLEOTIDE SEQUENCE [LARGE SCALE GENOMIC DNA]</scope>
    <source>
        <strain evidence="1 2">R09/05</strain>
    </source>
</reference>
<sequence length="211" mass="23836">MPDERQESTGPPPERVGLYCLTKLSPEQESSILNSLGSGDMSDPFLIPWTSDEDGNLDDLHRLYKSVQRETEGGSWTFVFFVDRESLSEDSIILAKPDAYRLVYSREGAHELDAILKEHSSSLPSVDDELADIFIDDLLDRALTYGRIKKENFETAWANLDIDNMDVGELVEESGGTLQLIEDPDWDAKAFVRKAEEAYKKRELEEGQAET</sequence>
<accession>A0A0P7B0N2</accession>
<gene>
    <name evidence="1" type="ORF">AK830_g7005</name>
</gene>
<evidence type="ECO:0000313" key="2">
    <source>
        <dbReference type="Proteomes" id="UP000050424"/>
    </source>
</evidence>
<dbReference type="OrthoDB" id="4730252at2759"/>